<comment type="similarity">
    <text evidence="1">Belongs to the GST superfamily.</text>
</comment>
<dbReference type="EMBL" id="CP053381">
    <property type="protein sequence ID" value="QTP56604.1"/>
    <property type="molecule type" value="Genomic_DNA"/>
</dbReference>
<evidence type="ECO:0000313" key="5">
    <source>
        <dbReference type="Proteomes" id="UP000671868"/>
    </source>
</evidence>
<dbReference type="RefSeq" id="WP_197448734.1">
    <property type="nucleotide sequence ID" value="NZ_CP053381.1"/>
</dbReference>
<dbReference type="InterPro" id="IPR010987">
    <property type="entry name" value="Glutathione-S-Trfase_C-like"/>
</dbReference>
<dbReference type="Proteomes" id="UP000671868">
    <property type="component" value="Chromosome"/>
</dbReference>
<dbReference type="CDD" id="cd03207">
    <property type="entry name" value="GST_C_8"/>
    <property type="match status" value="1"/>
</dbReference>
<sequence length="208" mass="23948">MLKLYGTPPTRVLRVIWLLNELGLEYELIPVDLMQGEHYQPDFLALNPAAKVPVLVDGDQVITESAAIPLYLAEKYPQAGFIPSAVEERAQMHRWNFFLVTEIEQPLWRIARHTFLYPEEKRLPQDVDLARQECRGMLTVLERHMQEREYLVGDRLSVADFNAAYTLDWANEEEMLGDAPRLREYLKAMYARPTAPPTIAVAFAAMES</sequence>
<dbReference type="CDD" id="cd03046">
    <property type="entry name" value="GST_N_GTT1_like"/>
    <property type="match status" value="1"/>
</dbReference>
<dbReference type="SUPFAM" id="SSF47616">
    <property type="entry name" value="GST C-terminal domain-like"/>
    <property type="match status" value="1"/>
</dbReference>
<dbReference type="PROSITE" id="PS50404">
    <property type="entry name" value="GST_NTER"/>
    <property type="match status" value="1"/>
</dbReference>
<dbReference type="SFLD" id="SFLDG01150">
    <property type="entry name" value="Main.1:_Beta-like"/>
    <property type="match status" value="1"/>
</dbReference>
<dbReference type="PANTHER" id="PTHR44051">
    <property type="entry name" value="GLUTATHIONE S-TRANSFERASE-RELATED"/>
    <property type="match status" value="1"/>
</dbReference>
<organism evidence="4 5">
    <name type="scientific">Billgrantia sulfidoxydans</name>
    <dbReference type="NCBI Taxonomy" id="2733484"/>
    <lineage>
        <taxon>Bacteria</taxon>
        <taxon>Pseudomonadati</taxon>
        <taxon>Pseudomonadota</taxon>
        <taxon>Gammaproteobacteria</taxon>
        <taxon>Oceanospirillales</taxon>
        <taxon>Halomonadaceae</taxon>
        <taxon>Billgrantia</taxon>
    </lineage>
</organism>
<gene>
    <name evidence="4" type="ORF">HNO51_19090</name>
</gene>
<keyword evidence="5" id="KW-1185">Reference proteome</keyword>
<dbReference type="InterPro" id="IPR004045">
    <property type="entry name" value="Glutathione_S-Trfase_N"/>
</dbReference>
<accession>A0ABX7W8D4</accession>
<evidence type="ECO:0000259" key="2">
    <source>
        <dbReference type="PROSITE" id="PS50404"/>
    </source>
</evidence>
<dbReference type="Pfam" id="PF00043">
    <property type="entry name" value="GST_C"/>
    <property type="match status" value="1"/>
</dbReference>
<dbReference type="Gene3D" id="1.20.1050.10">
    <property type="match status" value="1"/>
</dbReference>
<dbReference type="PROSITE" id="PS50405">
    <property type="entry name" value="GST_CTER"/>
    <property type="match status" value="1"/>
</dbReference>
<dbReference type="SFLD" id="SFLDS00019">
    <property type="entry name" value="Glutathione_Transferase_(cytos"/>
    <property type="match status" value="1"/>
</dbReference>
<dbReference type="Gene3D" id="3.40.30.10">
    <property type="entry name" value="Glutaredoxin"/>
    <property type="match status" value="1"/>
</dbReference>
<dbReference type="InterPro" id="IPR004046">
    <property type="entry name" value="GST_C"/>
</dbReference>
<dbReference type="Pfam" id="PF02798">
    <property type="entry name" value="GST_N"/>
    <property type="match status" value="1"/>
</dbReference>
<evidence type="ECO:0000256" key="1">
    <source>
        <dbReference type="RuleBase" id="RU003494"/>
    </source>
</evidence>
<evidence type="ECO:0000259" key="3">
    <source>
        <dbReference type="PROSITE" id="PS50405"/>
    </source>
</evidence>
<dbReference type="SFLD" id="SFLDG00358">
    <property type="entry name" value="Main_(cytGST)"/>
    <property type="match status" value="1"/>
</dbReference>
<dbReference type="InterPro" id="IPR040079">
    <property type="entry name" value="Glutathione_S-Trfase"/>
</dbReference>
<dbReference type="SUPFAM" id="SSF52833">
    <property type="entry name" value="Thioredoxin-like"/>
    <property type="match status" value="1"/>
</dbReference>
<feature type="domain" description="GST N-terminal" evidence="2">
    <location>
        <begin position="1"/>
        <end position="80"/>
    </location>
</feature>
<protein>
    <submittedName>
        <fullName evidence="4">Glutathione S-transferase family protein</fullName>
    </submittedName>
</protein>
<dbReference type="InterPro" id="IPR036282">
    <property type="entry name" value="Glutathione-S-Trfase_C_sf"/>
</dbReference>
<evidence type="ECO:0000313" key="4">
    <source>
        <dbReference type="EMBL" id="QTP56604.1"/>
    </source>
</evidence>
<reference evidence="4 5" key="1">
    <citation type="journal article" date="2021" name="Front. Microbiol.">
        <title>Aerobic Denitrification and Heterotrophic Sulfur Oxidation in the Genus Halomonas Revealed by Six Novel Species Characterizations and Genome-Based Analysis.</title>
        <authorList>
            <person name="Wang L."/>
            <person name="Shao Z."/>
        </authorList>
    </citation>
    <scope>NUCLEOTIDE SEQUENCE [LARGE SCALE GENOMIC DNA]</scope>
    <source>
        <strain evidence="4 5">MCCC 1A11059</strain>
    </source>
</reference>
<dbReference type="PANTHER" id="PTHR44051:SF8">
    <property type="entry name" value="GLUTATHIONE S-TRANSFERASE GSTA"/>
    <property type="match status" value="1"/>
</dbReference>
<proteinExistence type="inferred from homology"/>
<dbReference type="InterPro" id="IPR036249">
    <property type="entry name" value="Thioredoxin-like_sf"/>
</dbReference>
<feature type="domain" description="GST C-terminal" evidence="3">
    <location>
        <begin position="85"/>
        <end position="208"/>
    </location>
</feature>
<name>A0ABX7W8D4_9GAMM</name>